<evidence type="ECO:0000313" key="1">
    <source>
        <dbReference type="Proteomes" id="UP000887578"/>
    </source>
</evidence>
<accession>A0A914Q2U2</accession>
<sequence>MNVVSYLLDEDHGDVKINVNDADNEGNTLLSLVLVNEAITGEGKTLLPQIEYLTEKGANASIPNATGQTPFHYFVSKPTILRTTKFFFEYETPANESRLSKEEYLKAVDMLTGDRKAEIANTLDDDGNTIVEEALKHGNFLLAEKIFDCNQNDAIERWAKAMENEENVESNILHRINEAISVFLCTHSHNFATSSK</sequence>
<reference evidence="2" key="1">
    <citation type="submission" date="2022-11" db="UniProtKB">
        <authorList>
            <consortium name="WormBaseParasite"/>
        </authorList>
    </citation>
    <scope>IDENTIFICATION</scope>
</reference>
<proteinExistence type="predicted"/>
<dbReference type="SUPFAM" id="SSF48403">
    <property type="entry name" value="Ankyrin repeat"/>
    <property type="match status" value="1"/>
</dbReference>
<dbReference type="WBParaSite" id="PDA_v2.g23194.t1">
    <property type="protein sequence ID" value="PDA_v2.g23194.t1"/>
    <property type="gene ID" value="PDA_v2.g23194"/>
</dbReference>
<name>A0A914Q2U2_9BILA</name>
<organism evidence="1 2">
    <name type="scientific">Panagrolaimus davidi</name>
    <dbReference type="NCBI Taxonomy" id="227884"/>
    <lineage>
        <taxon>Eukaryota</taxon>
        <taxon>Metazoa</taxon>
        <taxon>Ecdysozoa</taxon>
        <taxon>Nematoda</taxon>
        <taxon>Chromadorea</taxon>
        <taxon>Rhabditida</taxon>
        <taxon>Tylenchina</taxon>
        <taxon>Panagrolaimomorpha</taxon>
        <taxon>Panagrolaimoidea</taxon>
        <taxon>Panagrolaimidae</taxon>
        <taxon>Panagrolaimus</taxon>
    </lineage>
</organism>
<protein>
    <submittedName>
        <fullName evidence="2">Uncharacterized protein</fullName>
    </submittedName>
</protein>
<dbReference type="Proteomes" id="UP000887578">
    <property type="component" value="Unplaced"/>
</dbReference>
<dbReference type="Gene3D" id="1.25.40.20">
    <property type="entry name" value="Ankyrin repeat-containing domain"/>
    <property type="match status" value="1"/>
</dbReference>
<dbReference type="InterPro" id="IPR036770">
    <property type="entry name" value="Ankyrin_rpt-contain_sf"/>
</dbReference>
<dbReference type="AlphaFoldDB" id="A0A914Q2U2"/>
<evidence type="ECO:0000313" key="2">
    <source>
        <dbReference type="WBParaSite" id="PDA_v2.g23194.t1"/>
    </source>
</evidence>
<keyword evidence="1" id="KW-1185">Reference proteome</keyword>